<feature type="domain" description="DUF4124" evidence="3">
    <location>
        <begin position="9"/>
        <end position="49"/>
    </location>
</feature>
<comment type="caution">
    <text evidence="4">The sequence shown here is derived from an EMBL/GenBank/DDBJ whole genome shotgun (WGS) entry which is preliminary data.</text>
</comment>
<dbReference type="InterPro" id="IPR025392">
    <property type="entry name" value="DUF4124"/>
</dbReference>
<feature type="signal peptide" evidence="2">
    <location>
        <begin position="1"/>
        <end position="19"/>
    </location>
</feature>
<dbReference type="Proteomes" id="UP000887222">
    <property type="component" value="Unassembled WGS sequence"/>
</dbReference>
<dbReference type="RefSeq" id="WP_220808197.1">
    <property type="nucleotide sequence ID" value="NZ_BPMK01000008.1"/>
</dbReference>
<protein>
    <recommendedName>
        <fullName evidence="3">DUF4124 domain-containing protein</fullName>
    </recommendedName>
</protein>
<dbReference type="EMBL" id="BPMK01000008">
    <property type="protein sequence ID" value="GIZ52029.1"/>
    <property type="molecule type" value="Genomic_DNA"/>
</dbReference>
<dbReference type="SUPFAM" id="SSF52833">
    <property type="entry name" value="Thioredoxin-like"/>
    <property type="match status" value="1"/>
</dbReference>
<sequence>MKKSLGLAAMLLLTAGAQAQLYKSVGPDGKVTYSDTPPATKSARVETKTLGGGGAPSTAGLPYELAEAVRAHPVVLYSAAECLPCDEGRRLLNQRGVPFSEKTVSSADDHAAYKQIAGDSRLPLLTVGRTRERGFESAAWNAALTAAGYPETSRLPRNYRQPEAQALAQKKPEPKPAAQARSEPAPATDLPPATGNAPPGFRF</sequence>
<dbReference type="Gene3D" id="3.40.30.10">
    <property type="entry name" value="Glutaredoxin"/>
    <property type="match status" value="1"/>
</dbReference>
<name>A0ABQ4Q4J4_9BURK</name>
<dbReference type="PROSITE" id="PS51354">
    <property type="entry name" value="GLUTAREDOXIN_2"/>
    <property type="match status" value="1"/>
</dbReference>
<dbReference type="InterPro" id="IPR036249">
    <property type="entry name" value="Thioredoxin-like_sf"/>
</dbReference>
<evidence type="ECO:0000256" key="1">
    <source>
        <dbReference type="SAM" id="MobiDB-lite"/>
    </source>
</evidence>
<keyword evidence="5" id="KW-1185">Reference proteome</keyword>
<evidence type="ECO:0000313" key="4">
    <source>
        <dbReference type="EMBL" id="GIZ52029.1"/>
    </source>
</evidence>
<dbReference type="CDD" id="cd02976">
    <property type="entry name" value="NrdH"/>
    <property type="match status" value="1"/>
</dbReference>
<feature type="region of interest" description="Disordered" evidence="1">
    <location>
        <begin position="153"/>
        <end position="203"/>
    </location>
</feature>
<reference evidence="4 5" key="1">
    <citation type="journal article" date="2022" name="Int. J. Syst. Evol. Microbiol.">
        <title>Noviherbaspirillum aridicola sp. nov., isolated from an arid soil in Pakistan.</title>
        <authorList>
            <person name="Khan I.U."/>
            <person name="Saqib M."/>
            <person name="Amin A."/>
            <person name="Hussain F."/>
            <person name="Li L."/>
            <person name="Liu Y.H."/>
            <person name="Fang B.Z."/>
            <person name="Ahmed I."/>
            <person name="Li W.J."/>
        </authorList>
    </citation>
    <scope>NUCLEOTIDE SEQUENCE [LARGE SCALE GENOMIC DNA]</scope>
    <source>
        <strain evidence="4 5">NCCP-691</strain>
    </source>
</reference>
<evidence type="ECO:0000256" key="2">
    <source>
        <dbReference type="SAM" id="SignalP"/>
    </source>
</evidence>
<evidence type="ECO:0000259" key="3">
    <source>
        <dbReference type="Pfam" id="PF13511"/>
    </source>
</evidence>
<accession>A0ABQ4Q4J4</accession>
<dbReference type="Pfam" id="PF13511">
    <property type="entry name" value="DUF4124"/>
    <property type="match status" value="1"/>
</dbReference>
<feature type="chain" id="PRO_5045636847" description="DUF4124 domain-containing protein" evidence="2">
    <location>
        <begin position="20"/>
        <end position="203"/>
    </location>
</feature>
<keyword evidence="2" id="KW-0732">Signal</keyword>
<feature type="region of interest" description="Disordered" evidence="1">
    <location>
        <begin position="33"/>
        <end position="54"/>
    </location>
</feature>
<gene>
    <name evidence="4" type="ORF">NCCP691_20430</name>
</gene>
<proteinExistence type="predicted"/>
<evidence type="ECO:0000313" key="5">
    <source>
        <dbReference type="Proteomes" id="UP000887222"/>
    </source>
</evidence>
<organism evidence="4 5">
    <name type="scientific">Noviherbaspirillum aridicola</name>
    <dbReference type="NCBI Taxonomy" id="2849687"/>
    <lineage>
        <taxon>Bacteria</taxon>
        <taxon>Pseudomonadati</taxon>
        <taxon>Pseudomonadota</taxon>
        <taxon>Betaproteobacteria</taxon>
        <taxon>Burkholderiales</taxon>
        <taxon>Oxalobacteraceae</taxon>
        <taxon>Noviherbaspirillum</taxon>
    </lineage>
</organism>